<dbReference type="InterPro" id="IPR000297">
    <property type="entry name" value="PPIase_PpiC"/>
</dbReference>
<keyword evidence="11" id="KW-1185">Reference proteome</keyword>
<sequence>MMKTTIAAALALALAAGSAMAEFKDFTVNGELVTKAQQESVAAEALANNPNANQMIASPDFENQVKQMVTEYKVMAKYARDKGIDKQDAVKQEVSTMTDMILMKHAVNAYLKDNPVTEQEMKDQYQKEADRWGKHEYRLRHILVKTEKEAQDLIKEINGGASFAKLAAEKSLDEQSKSVGGILDWQSASVYTGQLSDAIKGLKKGEMSKTPVQSPAGFHVLKVEDVRDAQLFPKYEERKEEVRHLLMQRKVQAFIHDQILRADIKDVEQKK</sequence>
<evidence type="ECO:0000256" key="5">
    <source>
        <dbReference type="ARBA" id="ARBA00023110"/>
    </source>
</evidence>
<evidence type="ECO:0000259" key="9">
    <source>
        <dbReference type="PROSITE" id="PS50198"/>
    </source>
</evidence>
<comment type="catalytic activity">
    <reaction evidence="1">
        <text>[protein]-peptidylproline (omega=180) = [protein]-peptidylproline (omega=0)</text>
        <dbReference type="Rhea" id="RHEA:16237"/>
        <dbReference type="Rhea" id="RHEA-COMP:10747"/>
        <dbReference type="Rhea" id="RHEA-COMP:10748"/>
        <dbReference type="ChEBI" id="CHEBI:83833"/>
        <dbReference type="ChEBI" id="CHEBI:83834"/>
        <dbReference type="EC" id="5.2.1.8"/>
    </reaction>
</comment>
<dbReference type="InterPro" id="IPR050245">
    <property type="entry name" value="PrsA_foldase"/>
</dbReference>
<feature type="chain" id="PRO_5046109884" description="peptidylprolyl isomerase" evidence="8">
    <location>
        <begin position="22"/>
        <end position="271"/>
    </location>
</feature>
<feature type="signal peptide" evidence="8">
    <location>
        <begin position="1"/>
        <end position="21"/>
    </location>
</feature>
<dbReference type="InterPro" id="IPR046357">
    <property type="entry name" value="PPIase_dom_sf"/>
</dbReference>
<evidence type="ECO:0000256" key="2">
    <source>
        <dbReference type="ARBA" id="ARBA00007656"/>
    </source>
</evidence>
<accession>A0ABS2DSJ2</accession>
<evidence type="ECO:0000313" key="10">
    <source>
        <dbReference type="EMBL" id="MBM6704269.1"/>
    </source>
</evidence>
<dbReference type="RefSeq" id="WP_205102827.1">
    <property type="nucleotide sequence ID" value="NZ_JACJJC010000010.1"/>
</dbReference>
<evidence type="ECO:0000256" key="6">
    <source>
        <dbReference type="ARBA" id="ARBA00023235"/>
    </source>
</evidence>
<keyword evidence="6 7" id="KW-0413">Isomerase</keyword>
<dbReference type="EMBL" id="JACJJC010000010">
    <property type="protein sequence ID" value="MBM6704269.1"/>
    <property type="molecule type" value="Genomic_DNA"/>
</dbReference>
<gene>
    <name evidence="10" type="ORF">H6A60_07210</name>
</gene>
<protein>
    <recommendedName>
        <fullName evidence="3">peptidylprolyl isomerase</fullName>
        <ecNumber evidence="3">5.2.1.8</ecNumber>
    </recommendedName>
</protein>
<dbReference type="PROSITE" id="PS50198">
    <property type="entry name" value="PPIC_PPIASE_2"/>
    <property type="match status" value="1"/>
</dbReference>
<dbReference type="SUPFAM" id="SSF109998">
    <property type="entry name" value="Triger factor/SurA peptide-binding domain-like"/>
    <property type="match status" value="1"/>
</dbReference>
<name>A0ABS2DSJ2_9BURK</name>
<keyword evidence="5 7" id="KW-0697">Rotamase</keyword>
<dbReference type="InterPro" id="IPR027304">
    <property type="entry name" value="Trigger_fact/SurA_dom_sf"/>
</dbReference>
<proteinExistence type="inferred from homology"/>
<dbReference type="GO" id="GO:0016853">
    <property type="term" value="F:isomerase activity"/>
    <property type="evidence" value="ECO:0007669"/>
    <property type="project" value="UniProtKB-KW"/>
</dbReference>
<evidence type="ECO:0000256" key="7">
    <source>
        <dbReference type="PROSITE-ProRule" id="PRU00278"/>
    </source>
</evidence>
<organism evidence="10 11">
    <name type="scientific">Sutterella massiliensis</name>
    <dbReference type="NCBI Taxonomy" id="1816689"/>
    <lineage>
        <taxon>Bacteria</taxon>
        <taxon>Pseudomonadati</taxon>
        <taxon>Pseudomonadota</taxon>
        <taxon>Betaproteobacteria</taxon>
        <taxon>Burkholderiales</taxon>
        <taxon>Sutterellaceae</taxon>
        <taxon>Sutterella</taxon>
    </lineage>
</organism>
<dbReference type="PANTHER" id="PTHR47245">
    <property type="entry name" value="PEPTIDYLPROLYL ISOMERASE"/>
    <property type="match status" value="1"/>
</dbReference>
<feature type="domain" description="PpiC" evidence="9">
    <location>
        <begin position="134"/>
        <end position="225"/>
    </location>
</feature>
<evidence type="ECO:0000256" key="3">
    <source>
        <dbReference type="ARBA" id="ARBA00013194"/>
    </source>
</evidence>
<evidence type="ECO:0000256" key="4">
    <source>
        <dbReference type="ARBA" id="ARBA00022729"/>
    </source>
</evidence>
<evidence type="ECO:0000256" key="1">
    <source>
        <dbReference type="ARBA" id="ARBA00000971"/>
    </source>
</evidence>
<comment type="caution">
    <text evidence="10">The sequence shown here is derived from an EMBL/GenBank/DDBJ whole genome shotgun (WGS) entry which is preliminary data.</text>
</comment>
<evidence type="ECO:0000313" key="11">
    <source>
        <dbReference type="Proteomes" id="UP000715095"/>
    </source>
</evidence>
<reference evidence="10 11" key="1">
    <citation type="journal article" date="2021" name="Sci. Rep.">
        <title>The distribution of antibiotic resistance genes in chicken gut microbiota commensals.</title>
        <authorList>
            <person name="Juricova H."/>
            <person name="Matiasovicova J."/>
            <person name="Kubasova T."/>
            <person name="Cejkova D."/>
            <person name="Rychlik I."/>
        </authorList>
    </citation>
    <scope>NUCLEOTIDE SEQUENCE [LARGE SCALE GENOMIC DNA]</scope>
    <source>
        <strain evidence="10 11">An829</strain>
    </source>
</reference>
<dbReference type="Pfam" id="PF13145">
    <property type="entry name" value="Rotamase_2"/>
    <property type="match status" value="1"/>
</dbReference>
<dbReference type="SUPFAM" id="SSF54534">
    <property type="entry name" value="FKBP-like"/>
    <property type="match status" value="1"/>
</dbReference>
<dbReference type="PANTHER" id="PTHR47245:SF1">
    <property type="entry name" value="FOLDASE PROTEIN PRSA"/>
    <property type="match status" value="1"/>
</dbReference>
<comment type="similarity">
    <text evidence="2">Belongs to the PpiC/parvulin rotamase family.</text>
</comment>
<dbReference type="EC" id="5.2.1.8" evidence="3"/>
<dbReference type="Proteomes" id="UP000715095">
    <property type="component" value="Unassembled WGS sequence"/>
</dbReference>
<evidence type="ECO:0000256" key="8">
    <source>
        <dbReference type="SAM" id="SignalP"/>
    </source>
</evidence>
<dbReference type="Gene3D" id="3.10.50.40">
    <property type="match status" value="1"/>
</dbReference>
<keyword evidence="4 8" id="KW-0732">Signal</keyword>